<keyword evidence="2" id="KW-0540">Nuclease</keyword>
<protein>
    <submittedName>
        <fullName evidence="2">HNH endonuclease</fullName>
    </submittedName>
</protein>
<dbReference type="AlphaFoldDB" id="A0A5J5GL38"/>
<dbReference type="InterPro" id="IPR002711">
    <property type="entry name" value="HNH"/>
</dbReference>
<keyword evidence="2" id="KW-0255">Endonuclease</keyword>
<dbReference type="GO" id="GO:0004519">
    <property type="term" value="F:endonuclease activity"/>
    <property type="evidence" value="ECO:0007669"/>
    <property type="project" value="UniProtKB-KW"/>
</dbReference>
<dbReference type="GO" id="GO:0008270">
    <property type="term" value="F:zinc ion binding"/>
    <property type="evidence" value="ECO:0007669"/>
    <property type="project" value="InterPro"/>
</dbReference>
<dbReference type="Pfam" id="PF01844">
    <property type="entry name" value="HNH"/>
    <property type="match status" value="1"/>
</dbReference>
<reference evidence="2 3" key="1">
    <citation type="submission" date="2019-09" db="EMBL/GenBank/DDBJ databases">
        <authorList>
            <person name="Park J.-S."/>
            <person name="Choi H.-J."/>
        </authorList>
    </citation>
    <scope>NUCLEOTIDE SEQUENCE [LARGE SCALE GENOMIC DNA]</scope>
    <source>
        <strain evidence="2 3">176SS1-4</strain>
    </source>
</reference>
<evidence type="ECO:0000313" key="3">
    <source>
        <dbReference type="Proteomes" id="UP000326554"/>
    </source>
</evidence>
<keyword evidence="3" id="KW-1185">Reference proteome</keyword>
<dbReference type="GO" id="GO:0003676">
    <property type="term" value="F:nucleic acid binding"/>
    <property type="evidence" value="ECO:0007669"/>
    <property type="project" value="InterPro"/>
</dbReference>
<accession>A0A5J5GL38</accession>
<evidence type="ECO:0000259" key="1">
    <source>
        <dbReference type="Pfam" id="PF01844"/>
    </source>
</evidence>
<evidence type="ECO:0000313" key="2">
    <source>
        <dbReference type="EMBL" id="KAA9008363.1"/>
    </source>
</evidence>
<gene>
    <name evidence="2" type="ORF">F3S47_11405</name>
</gene>
<dbReference type="Proteomes" id="UP000326554">
    <property type="component" value="Unassembled WGS sequence"/>
</dbReference>
<dbReference type="EMBL" id="VYQE01000003">
    <property type="protein sequence ID" value="KAA9008363.1"/>
    <property type="molecule type" value="Genomic_DNA"/>
</dbReference>
<organism evidence="2 3">
    <name type="scientific">Histidinibacterium aquaticum</name>
    <dbReference type="NCBI Taxonomy" id="2613962"/>
    <lineage>
        <taxon>Bacteria</taxon>
        <taxon>Pseudomonadati</taxon>
        <taxon>Pseudomonadota</taxon>
        <taxon>Alphaproteobacteria</taxon>
        <taxon>Rhodobacterales</taxon>
        <taxon>Paracoccaceae</taxon>
        <taxon>Histidinibacterium</taxon>
    </lineage>
</organism>
<name>A0A5J5GL38_9RHOB</name>
<dbReference type="CDD" id="cd00085">
    <property type="entry name" value="HNHc"/>
    <property type="match status" value="1"/>
</dbReference>
<feature type="domain" description="HNH" evidence="1">
    <location>
        <begin position="9"/>
        <end position="47"/>
    </location>
</feature>
<keyword evidence="2" id="KW-0378">Hydrolase</keyword>
<dbReference type="InterPro" id="IPR003615">
    <property type="entry name" value="HNH_nuc"/>
</dbReference>
<proteinExistence type="predicted"/>
<comment type="caution">
    <text evidence="2">The sequence shown here is derived from an EMBL/GenBank/DDBJ whole genome shotgun (WGS) entry which is preliminary data.</text>
</comment>
<sequence>MGRGLVGLLEEAKEVDHIIPHRGDTRLFYDRRNWQPLYNRCHSRKTAYENWHGGRRTSGGV</sequence>